<evidence type="ECO:0000259" key="2">
    <source>
        <dbReference type="Pfam" id="PF02517"/>
    </source>
</evidence>
<dbReference type="GO" id="GO:0080120">
    <property type="term" value="P:CAAX-box protein maturation"/>
    <property type="evidence" value="ECO:0007669"/>
    <property type="project" value="UniProtKB-ARBA"/>
</dbReference>
<sequence>MRLFTLPFSQNKYYLICEIIFIFFLIPILLLPITKGNFILLILMCVCCFCLFVLLKIDFRGLDKQFEYKIFFIAIKTIVIRCVVIAIVLFIILLLFYSEILFFHPLNAKSQWLQLFWLYPLFSVIPQELLFRTFLFKRYQILLPNINHRVVLSCIAFSFLHIIFLNWEAVVLSFLASIIFCRTYIIFKSILLVIIEHSILGLLTYSVGFGYFFDSAFINLL</sequence>
<accession>A0A1I1U4G9</accession>
<name>A0A1I1U4G9_9GAMM</name>
<feature type="transmembrane region" description="Helical" evidence="1">
    <location>
        <begin position="117"/>
        <end position="134"/>
    </location>
</feature>
<evidence type="ECO:0000313" key="3">
    <source>
        <dbReference type="EMBL" id="SFD62770.1"/>
    </source>
</evidence>
<keyword evidence="4" id="KW-1185">Reference proteome</keyword>
<dbReference type="GO" id="GO:0006508">
    <property type="term" value="P:proteolysis"/>
    <property type="evidence" value="ECO:0007669"/>
    <property type="project" value="UniProtKB-KW"/>
</dbReference>
<evidence type="ECO:0000256" key="1">
    <source>
        <dbReference type="SAM" id="Phobius"/>
    </source>
</evidence>
<keyword evidence="1" id="KW-0472">Membrane</keyword>
<dbReference type="OrthoDB" id="9805801at2"/>
<protein>
    <submittedName>
        <fullName evidence="3">CAAX protease self-immunity</fullName>
    </submittedName>
</protein>
<evidence type="ECO:0000313" key="4">
    <source>
        <dbReference type="Proteomes" id="UP000198862"/>
    </source>
</evidence>
<dbReference type="EMBL" id="FOLO01000076">
    <property type="protein sequence ID" value="SFD62770.1"/>
    <property type="molecule type" value="Genomic_DNA"/>
</dbReference>
<dbReference type="GO" id="GO:0004175">
    <property type="term" value="F:endopeptidase activity"/>
    <property type="evidence" value="ECO:0007669"/>
    <property type="project" value="UniProtKB-ARBA"/>
</dbReference>
<reference evidence="3 4" key="1">
    <citation type="submission" date="2016-10" db="EMBL/GenBank/DDBJ databases">
        <authorList>
            <person name="de Groot N.N."/>
        </authorList>
    </citation>
    <scope>NUCLEOTIDE SEQUENCE [LARGE SCALE GENOMIC DNA]</scope>
    <source>
        <strain evidence="3 4">DSM 6059</strain>
    </source>
</reference>
<keyword evidence="1" id="KW-1133">Transmembrane helix</keyword>
<organism evidence="3 4">
    <name type="scientific">Pseudoalteromonas denitrificans DSM 6059</name>
    <dbReference type="NCBI Taxonomy" id="1123010"/>
    <lineage>
        <taxon>Bacteria</taxon>
        <taxon>Pseudomonadati</taxon>
        <taxon>Pseudomonadota</taxon>
        <taxon>Gammaproteobacteria</taxon>
        <taxon>Alteromonadales</taxon>
        <taxon>Pseudoalteromonadaceae</taxon>
        <taxon>Pseudoalteromonas</taxon>
    </lineage>
</organism>
<dbReference type="RefSeq" id="WP_091991284.1">
    <property type="nucleotide sequence ID" value="NZ_FOLO01000076.1"/>
</dbReference>
<proteinExistence type="predicted"/>
<feature type="transmembrane region" description="Helical" evidence="1">
    <location>
        <begin position="170"/>
        <end position="187"/>
    </location>
</feature>
<dbReference type="InterPro" id="IPR003675">
    <property type="entry name" value="Rce1/LyrA-like_dom"/>
</dbReference>
<keyword evidence="3" id="KW-0378">Hydrolase</keyword>
<gene>
    <name evidence="3" type="ORF">SAMN02745724_05021</name>
</gene>
<feature type="transmembrane region" description="Helical" evidence="1">
    <location>
        <begin position="199"/>
        <end position="218"/>
    </location>
</feature>
<dbReference type="AlphaFoldDB" id="A0A1I1U4G9"/>
<keyword evidence="3" id="KW-0645">Protease</keyword>
<feature type="domain" description="CAAX prenyl protease 2/Lysostaphin resistance protein A-like" evidence="2">
    <location>
        <begin position="111"/>
        <end position="200"/>
    </location>
</feature>
<feature type="transmembrane region" description="Helical" evidence="1">
    <location>
        <begin position="12"/>
        <end position="32"/>
    </location>
</feature>
<keyword evidence="1" id="KW-0812">Transmembrane</keyword>
<dbReference type="Proteomes" id="UP000198862">
    <property type="component" value="Unassembled WGS sequence"/>
</dbReference>
<feature type="transmembrane region" description="Helical" evidence="1">
    <location>
        <begin position="78"/>
        <end position="97"/>
    </location>
</feature>
<dbReference type="Pfam" id="PF02517">
    <property type="entry name" value="Rce1-like"/>
    <property type="match status" value="1"/>
</dbReference>
<dbReference type="STRING" id="1123010.SAMN02745724_05021"/>
<feature type="transmembrane region" description="Helical" evidence="1">
    <location>
        <begin position="38"/>
        <end position="57"/>
    </location>
</feature>
<feature type="transmembrane region" description="Helical" evidence="1">
    <location>
        <begin position="146"/>
        <end position="164"/>
    </location>
</feature>